<dbReference type="SUPFAM" id="SSF47413">
    <property type="entry name" value="lambda repressor-like DNA-binding domains"/>
    <property type="match status" value="1"/>
</dbReference>
<dbReference type="InterPro" id="IPR001387">
    <property type="entry name" value="Cro/C1-type_HTH"/>
</dbReference>
<dbReference type="CDD" id="cd00093">
    <property type="entry name" value="HTH_XRE"/>
    <property type="match status" value="1"/>
</dbReference>
<proteinExistence type="predicted"/>
<dbReference type="Pfam" id="PF21259">
    <property type="entry name" value="Rgg_C"/>
    <property type="match status" value="1"/>
</dbReference>
<gene>
    <name evidence="2" type="ORF">FC48_GL000276</name>
</gene>
<dbReference type="RefSeq" id="WP_056959085.1">
    <property type="nucleotide sequence ID" value="NZ_AYYN01000085.1"/>
</dbReference>
<dbReference type="InterPro" id="IPR010982">
    <property type="entry name" value="Lambda_DNA-bd_dom_sf"/>
</dbReference>
<evidence type="ECO:0000313" key="3">
    <source>
        <dbReference type="Proteomes" id="UP000051612"/>
    </source>
</evidence>
<evidence type="ECO:0000259" key="1">
    <source>
        <dbReference type="Pfam" id="PF21259"/>
    </source>
</evidence>
<name>A0A0R2BGW2_9LACO</name>
<evidence type="ECO:0000313" key="2">
    <source>
        <dbReference type="EMBL" id="KRM74787.1"/>
    </source>
</evidence>
<dbReference type="InterPro" id="IPR010057">
    <property type="entry name" value="Transcription_activator_Rgg_C"/>
</dbReference>
<dbReference type="Proteomes" id="UP000051612">
    <property type="component" value="Unassembled WGS sequence"/>
</dbReference>
<organism evidence="2 3">
    <name type="scientific">Ligilactobacillus murinus DSM 20452 = NBRC 14221</name>
    <dbReference type="NCBI Taxonomy" id="1423772"/>
    <lineage>
        <taxon>Bacteria</taxon>
        <taxon>Bacillati</taxon>
        <taxon>Bacillota</taxon>
        <taxon>Bacilli</taxon>
        <taxon>Lactobacillales</taxon>
        <taxon>Lactobacillaceae</taxon>
        <taxon>Ligilactobacillus</taxon>
    </lineage>
</organism>
<dbReference type="InterPro" id="IPR053163">
    <property type="entry name" value="HTH-type_regulator_Rgg"/>
</dbReference>
<dbReference type="PANTHER" id="PTHR37038">
    <property type="entry name" value="TRANSCRIPTIONAL REGULATOR-RELATED"/>
    <property type="match status" value="1"/>
</dbReference>
<feature type="domain" description="HTH-type transcriptional regulator Rgg C-terminal" evidence="1">
    <location>
        <begin position="120"/>
        <end position="276"/>
    </location>
</feature>
<dbReference type="PATRIC" id="fig|1423772.3.peg.304"/>
<comment type="caution">
    <text evidence="2">The sequence shown here is derived from an EMBL/GenBank/DDBJ whole genome shotgun (WGS) entry which is preliminary data.</text>
</comment>
<dbReference type="AlphaFoldDB" id="A0A0R2BGW2"/>
<dbReference type="NCBIfam" id="TIGR01716">
    <property type="entry name" value="RGG_Cterm"/>
    <property type="match status" value="1"/>
</dbReference>
<protein>
    <submittedName>
        <fullName evidence="2">Transcriptional regulator</fullName>
    </submittedName>
</protein>
<sequence length="283" mass="32871">MEYHKVISELRTNKNIKVSDLLGDNMSRSSYNRFISGKTDIYSQHLLALLDQLHVSFSELEYIASGYNTSKEDTFFLKVVLAAQAKDHEGLVLCYRQAQSLAQPKHNDFYTHILGALDLVISQLKSQPYNLSDNALYTYLIQAFSWTDYEFKFFQLILPALSPAELEPFLAKIERNLAKFGNATPYNQKSFNLICDIIFYFIQHQNYVNASHYLTLLENYDLTENLVYEKLLFTFFTNLKKLLLHQPANTWRRPLSKCIATAKFLDMPNLAEKFEQTILQITN</sequence>
<dbReference type="EMBL" id="AYYN01000085">
    <property type="protein sequence ID" value="KRM74787.1"/>
    <property type="molecule type" value="Genomic_DNA"/>
</dbReference>
<accession>A0A0R2BGW2</accession>
<reference evidence="2 3" key="1">
    <citation type="journal article" date="2015" name="Genome Announc.">
        <title>Expanding the biotechnology potential of lactobacilli through comparative genomics of 213 strains and associated genera.</title>
        <authorList>
            <person name="Sun Z."/>
            <person name="Harris H.M."/>
            <person name="McCann A."/>
            <person name="Guo C."/>
            <person name="Argimon S."/>
            <person name="Zhang W."/>
            <person name="Yang X."/>
            <person name="Jeffery I.B."/>
            <person name="Cooney J.C."/>
            <person name="Kagawa T.F."/>
            <person name="Liu W."/>
            <person name="Song Y."/>
            <person name="Salvetti E."/>
            <person name="Wrobel A."/>
            <person name="Rasinkangas P."/>
            <person name="Parkhill J."/>
            <person name="Rea M.C."/>
            <person name="O'Sullivan O."/>
            <person name="Ritari J."/>
            <person name="Douillard F.P."/>
            <person name="Paul Ross R."/>
            <person name="Yang R."/>
            <person name="Briner A.E."/>
            <person name="Felis G.E."/>
            <person name="de Vos W.M."/>
            <person name="Barrangou R."/>
            <person name="Klaenhammer T.R."/>
            <person name="Caufield P.W."/>
            <person name="Cui Y."/>
            <person name="Zhang H."/>
            <person name="O'Toole P.W."/>
        </authorList>
    </citation>
    <scope>NUCLEOTIDE SEQUENCE [LARGE SCALE GENOMIC DNA]</scope>
    <source>
        <strain evidence="2 3">DSM 20452</strain>
    </source>
</reference>
<dbReference type="GO" id="GO:0003677">
    <property type="term" value="F:DNA binding"/>
    <property type="evidence" value="ECO:0007669"/>
    <property type="project" value="InterPro"/>
</dbReference>